<organism evidence="6">
    <name type="scientific">Cyanidioschyzon merolae</name>
    <name type="common">Red alga</name>
    <dbReference type="NCBI Taxonomy" id="45157"/>
    <lineage>
        <taxon>Eukaryota</taxon>
        <taxon>Rhodophyta</taxon>
        <taxon>Bangiophyceae</taxon>
        <taxon>Cyanidiales</taxon>
        <taxon>Cyanidiaceae</taxon>
        <taxon>Cyanidioschyzon</taxon>
    </lineage>
</organism>
<dbReference type="PROSITE" id="PS00211">
    <property type="entry name" value="ABC_TRANSPORTER_1"/>
    <property type="match status" value="1"/>
</dbReference>
<gene>
    <name evidence="6" type="primary">ycf16</name>
</gene>
<dbReference type="InterPro" id="IPR003439">
    <property type="entry name" value="ABC_transporter-like_ATP-bd"/>
</dbReference>
<reference evidence="6" key="2">
    <citation type="submission" date="2018-11" db="EMBL/GenBank/DDBJ databases">
        <title>Complete Plastid Genome of Cyanidioschyzon merolae Isolate 5578.</title>
        <authorList>
            <person name="Bi G."/>
        </authorList>
    </citation>
    <scope>NUCLEOTIDE SEQUENCE</scope>
</reference>
<reference evidence="5" key="1">
    <citation type="submission" date="2018-11" db="EMBL/GenBank/DDBJ databases">
        <title>Complete Plastid Genome of Cyanidioschyzon merolae Isolate 5508.</title>
        <authorList>
            <person name="Bi G."/>
        </authorList>
    </citation>
    <scope>NUCLEOTIDE SEQUENCE</scope>
    <source>
        <strain evidence="5">5508</strain>
    </source>
</reference>
<evidence type="ECO:0000256" key="3">
    <source>
        <dbReference type="ARBA" id="ARBA00022840"/>
    </source>
</evidence>
<dbReference type="InterPro" id="IPR027417">
    <property type="entry name" value="P-loop_NTPase"/>
</dbReference>
<proteinExistence type="predicted"/>
<dbReference type="PANTHER" id="PTHR43204:SF1">
    <property type="entry name" value="ABC TRANSPORTER I FAMILY MEMBER 6, CHLOROPLASTIC"/>
    <property type="match status" value="1"/>
</dbReference>
<geneLocation type="chloroplast" evidence="6"/>
<feature type="domain" description="ABC transporter" evidence="4">
    <location>
        <begin position="2"/>
        <end position="242"/>
    </location>
</feature>
<dbReference type="SUPFAM" id="SSF52540">
    <property type="entry name" value="P-loop containing nucleoside triphosphate hydrolases"/>
    <property type="match status" value="1"/>
</dbReference>
<dbReference type="InterPro" id="IPR017871">
    <property type="entry name" value="ABC_transporter-like_CS"/>
</dbReference>
<dbReference type="SMART" id="SM00382">
    <property type="entry name" value="AAA"/>
    <property type="match status" value="1"/>
</dbReference>
<dbReference type="Pfam" id="PF00005">
    <property type="entry name" value="ABC_tran"/>
    <property type="match status" value="1"/>
</dbReference>
<dbReference type="InterPro" id="IPR010230">
    <property type="entry name" value="FeS-cluster_ATPase_SufC"/>
</dbReference>
<dbReference type="NCBIfam" id="TIGR01978">
    <property type="entry name" value="sufC"/>
    <property type="match status" value="1"/>
</dbReference>
<dbReference type="Gene3D" id="3.40.50.300">
    <property type="entry name" value="P-loop containing nucleotide triphosphate hydrolases"/>
    <property type="match status" value="1"/>
</dbReference>
<dbReference type="EMBL" id="MK231134">
    <property type="protein sequence ID" value="QFV16918.1"/>
    <property type="molecule type" value="Genomic_DNA"/>
</dbReference>
<dbReference type="PROSITE" id="PS50893">
    <property type="entry name" value="ABC_TRANSPORTER_2"/>
    <property type="match status" value="1"/>
</dbReference>
<evidence type="ECO:0000259" key="4">
    <source>
        <dbReference type="PROSITE" id="PS50893"/>
    </source>
</evidence>
<name>A0A5P9RU92_CYAME</name>
<protein>
    <recommendedName>
        <fullName evidence="1">Probable ATP-dependent transporter ycf16</fullName>
    </recommendedName>
</protein>
<keyword evidence="6" id="KW-0934">Plastid</keyword>
<dbReference type="PANTHER" id="PTHR43204">
    <property type="entry name" value="ABC TRANSPORTER I FAMILY MEMBER 6, CHLOROPLASTIC"/>
    <property type="match status" value="1"/>
</dbReference>
<dbReference type="EMBL" id="MK231135">
    <property type="protein sequence ID" value="QFV17097.1"/>
    <property type="molecule type" value="Genomic_DNA"/>
</dbReference>
<evidence type="ECO:0000313" key="5">
    <source>
        <dbReference type="EMBL" id="QFV16918.1"/>
    </source>
</evidence>
<dbReference type="AlphaFoldDB" id="A0A5P9RU92"/>
<evidence type="ECO:0000256" key="2">
    <source>
        <dbReference type="ARBA" id="ARBA00022741"/>
    </source>
</evidence>
<keyword evidence="2" id="KW-0547">Nucleotide-binding</keyword>
<evidence type="ECO:0000256" key="1">
    <source>
        <dbReference type="ARBA" id="ARBA00014334"/>
    </source>
</evidence>
<keyword evidence="3 6" id="KW-0067">ATP-binding</keyword>
<dbReference type="GO" id="GO:0005524">
    <property type="term" value="F:ATP binding"/>
    <property type="evidence" value="ECO:0007669"/>
    <property type="project" value="UniProtKB-KW"/>
</dbReference>
<dbReference type="OMA" id="YNARRIK"/>
<accession>A0A5P9RU92</accession>
<dbReference type="GO" id="GO:0016887">
    <property type="term" value="F:ATP hydrolysis activity"/>
    <property type="evidence" value="ECO:0007669"/>
    <property type="project" value="InterPro"/>
</dbReference>
<keyword evidence="6" id="KW-0150">Chloroplast</keyword>
<sequence>MLKIEQLKVGIKDRLILEGIDAHIEAGSVHAIMGPNGSGKSTLAKVIAAHPAYKILEGNFKWQDESINDKDAEARAQLGIFLAFQNPLTIPGVTNMDLLMLAYKTKHKQSIDAISFLEYIMPKLELVGLDASFLHRYVNDGFSGGEKKKNEILQLAILEPKLAILDEIDSGLDIDALKQIAHSLHMLKTTQNAYVLITHYPRLLEYIKPDYVHVMQKGRIILSGDASLAKYLERYGYDEVKKKAVV</sequence>
<evidence type="ECO:0000313" key="6">
    <source>
        <dbReference type="EMBL" id="QFV17097.1"/>
    </source>
</evidence>
<dbReference type="CDD" id="cd03217">
    <property type="entry name" value="ABC_FeS_Assembly"/>
    <property type="match status" value="1"/>
</dbReference>
<dbReference type="InterPro" id="IPR003593">
    <property type="entry name" value="AAA+_ATPase"/>
</dbReference>